<feature type="region of interest" description="Disordered" evidence="1">
    <location>
        <begin position="413"/>
        <end position="441"/>
    </location>
</feature>
<feature type="compositionally biased region" description="Low complexity" evidence="1">
    <location>
        <begin position="524"/>
        <end position="540"/>
    </location>
</feature>
<dbReference type="Gene3D" id="4.10.280.10">
    <property type="entry name" value="Helix-loop-helix DNA-binding domain"/>
    <property type="match status" value="1"/>
</dbReference>
<evidence type="ECO:0000313" key="3">
    <source>
        <dbReference type="EMBL" id="KAG0144080.1"/>
    </source>
</evidence>
<organism evidence="3 4">
    <name type="scientific">Cronartium quercuum f. sp. fusiforme G11</name>
    <dbReference type="NCBI Taxonomy" id="708437"/>
    <lineage>
        <taxon>Eukaryota</taxon>
        <taxon>Fungi</taxon>
        <taxon>Dikarya</taxon>
        <taxon>Basidiomycota</taxon>
        <taxon>Pucciniomycotina</taxon>
        <taxon>Pucciniomycetes</taxon>
        <taxon>Pucciniales</taxon>
        <taxon>Coleosporiaceae</taxon>
        <taxon>Cronartium</taxon>
    </lineage>
</organism>
<feature type="region of interest" description="Disordered" evidence="1">
    <location>
        <begin position="135"/>
        <end position="209"/>
    </location>
</feature>
<feature type="compositionally biased region" description="Polar residues" evidence="1">
    <location>
        <begin position="413"/>
        <end position="433"/>
    </location>
</feature>
<feature type="region of interest" description="Disordered" evidence="1">
    <location>
        <begin position="20"/>
        <end position="83"/>
    </location>
</feature>
<feature type="compositionally biased region" description="Polar residues" evidence="1">
    <location>
        <begin position="145"/>
        <end position="156"/>
    </location>
</feature>
<accession>A0A9P6NI61</accession>
<keyword evidence="4" id="KW-1185">Reference proteome</keyword>
<feature type="compositionally biased region" description="Low complexity" evidence="1">
    <location>
        <begin position="24"/>
        <end position="61"/>
    </location>
</feature>
<dbReference type="OrthoDB" id="2501829at2759"/>
<comment type="caution">
    <text evidence="3">The sequence shown here is derived from an EMBL/GenBank/DDBJ whole genome shotgun (WGS) entry which is preliminary data.</text>
</comment>
<evidence type="ECO:0000259" key="2">
    <source>
        <dbReference type="PROSITE" id="PS50888"/>
    </source>
</evidence>
<feature type="compositionally biased region" description="Low complexity" evidence="1">
    <location>
        <begin position="172"/>
        <end position="189"/>
    </location>
</feature>
<dbReference type="InterPro" id="IPR011598">
    <property type="entry name" value="bHLH_dom"/>
</dbReference>
<feature type="compositionally biased region" description="Polar residues" evidence="1">
    <location>
        <begin position="291"/>
        <end position="317"/>
    </location>
</feature>
<dbReference type="AlphaFoldDB" id="A0A9P6NI61"/>
<evidence type="ECO:0000313" key="4">
    <source>
        <dbReference type="Proteomes" id="UP000886653"/>
    </source>
</evidence>
<name>A0A9P6NI61_9BASI</name>
<feature type="compositionally biased region" description="Polar residues" evidence="1">
    <location>
        <begin position="62"/>
        <end position="74"/>
    </location>
</feature>
<feature type="compositionally biased region" description="Polar residues" evidence="1">
    <location>
        <begin position="541"/>
        <end position="560"/>
    </location>
</feature>
<proteinExistence type="predicted"/>
<gene>
    <name evidence="3" type="ORF">CROQUDRAFT_660441</name>
</gene>
<feature type="compositionally biased region" description="Basic residues" evidence="1">
    <location>
        <begin position="279"/>
        <end position="289"/>
    </location>
</feature>
<reference evidence="3" key="1">
    <citation type="submission" date="2013-11" db="EMBL/GenBank/DDBJ databases">
        <title>Genome sequence of the fusiform rust pathogen reveals effectors for host alternation and coevolution with pine.</title>
        <authorList>
            <consortium name="DOE Joint Genome Institute"/>
            <person name="Smith K."/>
            <person name="Pendleton A."/>
            <person name="Kubisiak T."/>
            <person name="Anderson C."/>
            <person name="Salamov A."/>
            <person name="Aerts A."/>
            <person name="Riley R."/>
            <person name="Clum A."/>
            <person name="Lindquist E."/>
            <person name="Ence D."/>
            <person name="Campbell M."/>
            <person name="Kronenberg Z."/>
            <person name="Feau N."/>
            <person name="Dhillon B."/>
            <person name="Hamelin R."/>
            <person name="Burleigh J."/>
            <person name="Smith J."/>
            <person name="Yandell M."/>
            <person name="Nelson C."/>
            <person name="Grigoriev I."/>
            <person name="Davis J."/>
        </authorList>
    </citation>
    <scope>NUCLEOTIDE SEQUENCE</scope>
    <source>
        <strain evidence="3">G11</strain>
    </source>
</reference>
<feature type="domain" description="BHLH" evidence="2">
    <location>
        <begin position="435"/>
        <end position="505"/>
    </location>
</feature>
<dbReference type="GO" id="GO:0046983">
    <property type="term" value="F:protein dimerization activity"/>
    <property type="evidence" value="ECO:0007669"/>
    <property type="project" value="InterPro"/>
</dbReference>
<dbReference type="SUPFAM" id="SSF47459">
    <property type="entry name" value="HLH, helix-loop-helix DNA-binding domain"/>
    <property type="match status" value="1"/>
</dbReference>
<dbReference type="PROSITE" id="PS50888">
    <property type="entry name" value="BHLH"/>
    <property type="match status" value="1"/>
</dbReference>
<dbReference type="InterPro" id="IPR036638">
    <property type="entry name" value="HLH_DNA-bd_sf"/>
</dbReference>
<dbReference type="EMBL" id="MU167303">
    <property type="protein sequence ID" value="KAG0144080.1"/>
    <property type="molecule type" value="Genomic_DNA"/>
</dbReference>
<protein>
    <recommendedName>
        <fullName evidence="2">BHLH domain-containing protein</fullName>
    </recommendedName>
</protein>
<feature type="region of interest" description="Disordered" evidence="1">
    <location>
        <begin position="524"/>
        <end position="566"/>
    </location>
</feature>
<feature type="region of interest" description="Disordered" evidence="1">
    <location>
        <begin position="274"/>
        <end position="324"/>
    </location>
</feature>
<evidence type="ECO:0000256" key="1">
    <source>
        <dbReference type="SAM" id="MobiDB-lite"/>
    </source>
</evidence>
<dbReference type="Pfam" id="PF00010">
    <property type="entry name" value="HLH"/>
    <property type="match status" value="1"/>
</dbReference>
<sequence length="566" mass="63809">MAMAQQFQHQINSIKLPSITCHHQQQQQQQQQQQPSSSSSLSSFNSSPASASSSSSSSSSSTNLQPIPINNSTLPIDRRRGSITDPCLHAHSITQSYHQFNNQRRGSAADLHNLIDQSNQPHPKLISLDPNLQSQIKSPKLPLPSITTHSESSQLDPNSDSNYNNHPHHHSSFSTTHSSNSPTTLPSHSLQPEMLSVSPQPTLKRKHSQSTFILSPASTPFQTPINQWSPYPDPNSLGLYDHHSSPKRRNASMTVVDSSNTHFISRRPTYITNVSPLPIHHHHHHHHHQQTNEQQPLSISRPESNESNSFNHQQQSISRRESDGSSLYELPSIFSDSDHAHRLRSVSPLAPSTWTTSSSPQHKELHHQPMLNNYGFLPNQPTTIMDCQTNNDQHVLENWSTLPFQLIDQTSNLNSNGPQLGLNPNPTSSYSRSTELKVSHKLAERKRRKEMKDLFDELKLALPTNDGLHHSSDQSFNLIDHNKRLGNKCSKWEILSCAVEFLYQLRNENDGLKEENKTLKTLLNQSQSTQSQSWSNTNTQIGNPTENLIHNQTPSSTWTNNHHHEL</sequence>
<dbReference type="SMART" id="SM00353">
    <property type="entry name" value="HLH"/>
    <property type="match status" value="1"/>
</dbReference>
<dbReference type="Proteomes" id="UP000886653">
    <property type="component" value="Unassembled WGS sequence"/>
</dbReference>